<proteinExistence type="predicted"/>
<dbReference type="AlphaFoldDB" id="A0A0K2T5U8"/>
<accession>A0A0K2T5U8</accession>
<reference evidence="1" key="1">
    <citation type="submission" date="2014-05" db="EMBL/GenBank/DDBJ databases">
        <authorList>
            <person name="Chronopoulou M."/>
        </authorList>
    </citation>
    <scope>NUCLEOTIDE SEQUENCE</scope>
    <source>
        <tissue evidence="1">Whole organism</tissue>
    </source>
</reference>
<sequence>MNIFCLSQIDITSTVFEFLNLYTIIHFRAFMVHSEYNYEYIYII</sequence>
<dbReference type="EMBL" id="HACA01003470">
    <property type="protein sequence ID" value="CDW20831.1"/>
    <property type="molecule type" value="Transcribed_RNA"/>
</dbReference>
<name>A0A0K2T5U8_LEPSM</name>
<organism evidence="1">
    <name type="scientific">Lepeophtheirus salmonis</name>
    <name type="common">Salmon louse</name>
    <name type="synonym">Caligus salmonis</name>
    <dbReference type="NCBI Taxonomy" id="72036"/>
    <lineage>
        <taxon>Eukaryota</taxon>
        <taxon>Metazoa</taxon>
        <taxon>Ecdysozoa</taxon>
        <taxon>Arthropoda</taxon>
        <taxon>Crustacea</taxon>
        <taxon>Multicrustacea</taxon>
        <taxon>Hexanauplia</taxon>
        <taxon>Copepoda</taxon>
        <taxon>Siphonostomatoida</taxon>
        <taxon>Caligidae</taxon>
        <taxon>Lepeophtheirus</taxon>
    </lineage>
</organism>
<protein>
    <submittedName>
        <fullName evidence="1">Uncharacterized protein</fullName>
    </submittedName>
</protein>
<evidence type="ECO:0000313" key="1">
    <source>
        <dbReference type="EMBL" id="CDW20831.1"/>
    </source>
</evidence>